<evidence type="ECO:0000256" key="1">
    <source>
        <dbReference type="ARBA" id="ARBA00004167"/>
    </source>
</evidence>
<feature type="domain" description="Ig-like" evidence="10">
    <location>
        <begin position="298"/>
        <end position="388"/>
    </location>
</feature>
<dbReference type="FunFam" id="2.60.40.10:FF:000333">
    <property type="entry name" value="Down syndrome cell adhesion molecule"/>
    <property type="match status" value="1"/>
</dbReference>
<evidence type="ECO:0000256" key="3">
    <source>
        <dbReference type="ARBA" id="ARBA00022729"/>
    </source>
</evidence>
<dbReference type="PANTHER" id="PTHR10075:SF101">
    <property type="entry name" value="ZWEI IG DOMAIN PROTEIN ZIG-3"/>
    <property type="match status" value="1"/>
</dbReference>
<dbReference type="EMBL" id="JTDY01000668">
    <property type="protein sequence ID" value="KOB76284.1"/>
    <property type="molecule type" value="Genomic_DNA"/>
</dbReference>
<dbReference type="Pfam" id="PF07679">
    <property type="entry name" value="I-set"/>
    <property type="match status" value="1"/>
</dbReference>
<evidence type="ECO:0000256" key="5">
    <source>
        <dbReference type="ARBA" id="ARBA00022889"/>
    </source>
</evidence>
<keyword evidence="3" id="KW-0732">Signal</keyword>
<evidence type="ECO:0000259" key="10">
    <source>
        <dbReference type="PROSITE" id="PS50835"/>
    </source>
</evidence>
<evidence type="ECO:0000256" key="4">
    <source>
        <dbReference type="ARBA" id="ARBA00022737"/>
    </source>
</evidence>
<keyword evidence="9" id="KW-0393">Immunoglobulin domain</keyword>
<dbReference type="PRINTS" id="PR01832">
    <property type="entry name" value="VEGFRECEPTOR"/>
</dbReference>
<dbReference type="InterPro" id="IPR036179">
    <property type="entry name" value="Ig-like_dom_sf"/>
</dbReference>
<evidence type="ECO:0000256" key="7">
    <source>
        <dbReference type="ARBA" id="ARBA00023136"/>
    </source>
</evidence>
<keyword evidence="2" id="KW-0812">Transmembrane</keyword>
<dbReference type="InterPro" id="IPR003599">
    <property type="entry name" value="Ig_sub"/>
</dbReference>
<feature type="domain" description="Ig-like" evidence="10">
    <location>
        <begin position="10"/>
        <end position="101"/>
    </location>
</feature>
<evidence type="ECO:0000256" key="2">
    <source>
        <dbReference type="ARBA" id="ARBA00022692"/>
    </source>
</evidence>
<keyword evidence="12" id="KW-1185">Reference proteome</keyword>
<dbReference type="InterPro" id="IPR003598">
    <property type="entry name" value="Ig_sub2"/>
</dbReference>
<feature type="domain" description="Ig-like" evidence="10">
    <location>
        <begin position="202"/>
        <end position="295"/>
    </location>
</feature>
<dbReference type="SUPFAM" id="SSF48726">
    <property type="entry name" value="Immunoglobulin"/>
    <property type="match status" value="4"/>
</dbReference>
<keyword evidence="4" id="KW-0677">Repeat</keyword>
<sequence>MTKKLHLVVPQITPFDFGEDVLNAGDTVSLICTVGKGDLPLKIHWQLNDQILNSGNSIIINRNGKRISVLSIENVQHEHIGNYTCIAENDAGYSSHSAVLSVNVAPQVSPFDFGTEPVNDLDMIVAICAVSKGDMPLDIKWYFNSNVIRSGLNGVMLTNTKRTSQLTIESVSHHNQGNYTCVVKNKAGTTNHTAELFVNVPPQIMPFEFGEKPVNAQEMVLVTCTVTKGDLPLKIQWYFNGNSIRSGEIGVNLANSKRTSQLSIESVTHQNQGNYSCVVNNDAGNMNHTTQLYVNVTPVIASFEFDESVFYGEGVQVMCHVTKGDKPLTFKWTFNGGEVSSLPGLNIMNVGDMGSVLIIPAVTAKHAGNYTCTAANIVARASHHSTLNVKGIHGLAE</sequence>
<evidence type="ECO:0000313" key="12">
    <source>
        <dbReference type="Proteomes" id="UP000037510"/>
    </source>
</evidence>
<evidence type="ECO:0000256" key="9">
    <source>
        <dbReference type="ARBA" id="ARBA00023319"/>
    </source>
</evidence>
<gene>
    <name evidence="11" type="ORF">OBRU01_06237</name>
</gene>
<name>A0A0L7LLR1_OPEBR</name>
<evidence type="ECO:0000313" key="11">
    <source>
        <dbReference type="EMBL" id="KOB76284.1"/>
    </source>
</evidence>
<protein>
    <submittedName>
        <fullName evidence="11">Dscam</fullName>
    </submittedName>
</protein>
<proteinExistence type="predicted"/>
<dbReference type="GO" id="GO:0007411">
    <property type="term" value="P:axon guidance"/>
    <property type="evidence" value="ECO:0007669"/>
    <property type="project" value="TreeGrafter"/>
</dbReference>
<keyword evidence="8" id="KW-1015">Disulfide bond</keyword>
<reference evidence="11 12" key="1">
    <citation type="journal article" date="2015" name="Genome Biol. Evol.">
        <title>The genome of winter moth (Operophtera brumata) provides a genomic perspective on sexual dimorphism and phenology.</title>
        <authorList>
            <person name="Derks M.F."/>
            <person name="Smit S."/>
            <person name="Salis L."/>
            <person name="Schijlen E."/>
            <person name="Bossers A."/>
            <person name="Mateman C."/>
            <person name="Pijl A.S."/>
            <person name="de Ridder D."/>
            <person name="Groenen M.A."/>
            <person name="Visser M.E."/>
            <person name="Megens H.J."/>
        </authorList>
    </citation>
    <scope>NUCLEOTIDE SEQUENCE [LARGE SCALE GENOMIC DNA]</scope>
    <source>
        <strain evidence="11">WM2013NL</strain>
        <tissue evidence="11">Head and thorax</tissue>
    </source>
</reference>
<keyword evidence="5" id="KW-0130">Cell adhesion</keyword>
<keyword evidence="6" id="KW-1133">Transmembrane helix</keyword>
<dbReference type="AlphaFoldDB" id="A0A0L7LLR1"/>
<dbReference type="SMART" id="SM00409">
    <property type="entry name" value="IG"/>
    <property type="match status" value="4"/>
</dbReference>
<organism evidence="11 12">
    <name type="scientific">Operophtera brumata</name>
    <name type="common">Winter moth</name>
    <name type="synonym">Phalaena brumata</name>
    <dbReference type="NCBI Taxonomy" id="104452"/>
    <lineage>
        <taxon>Eukaryota</taxon>
        <taxon>Metazoa</taxon>
        <taxon>Ecdysozoa</taxon>
        <taxon>Arthropoda</taxon>
        <taxon>Hexapoda</taxon>
        <taxon>Insecta</taxon>
        <taxon>Pterygota</taxon>
        <taxon>Neoptera</taxon>
        <taxon>Endopterygota</taxon>
        <taxon>Lepidoptera</taxon>
        <taxon>Glossata</taxon>
        <taxon>Ditrysia</taxon>
        <taxon>Geometroidea</taxon>
        <taxon>Geometridae</taxon>
        <taxon>Larentiinae</taxon>
        <taxon>Operophtera</taxon>
    </lineage>
</organism>
<dbReference type="PROSITE" id="PS50835">
    <property type="entry name" value="IG_LIKE"/>
    <property type="match status" value="4"/>
</dbReference>
<comment type="caution">
    <text evidence="11">The sequence shown here is derived from an EMBL/GenBank/DDBJ whole genome shotgun (WGS) entry which is preliminary data.</text>
</comment>
<dbReference type="InterPro" id="IPR013783">
    <property type="entry name" value="Ig-like_fold"/>
</dbReference>
<dbReference type="GO" id="GO:0070593">
    <property type="term" value="P:dendrite self-avoidance"/>
    <property type="evidence" value="ECO:0007669"/>
    <property type="project" value="TreeGrafter"/>
</dbReference>
<dbReference type="GO" id="GO:0030424">
    <property type="term" value="C:axon"/>
    <property type="evidence" value="ECO:0007669"/>
    <property type="project" value="TreeGrafter"/>
</dbReference>
<dbReference type="PANTHER" id="PTHR10075">
    <property type="entry name" value="BASIGIN RELATED"/>
    <property type="match status" value="1"/>
</dbReference>
<evidence type="ECO:0000256" key="8">
    <source>
        <dbReference type="ARBA" id="ARBA00023157"/>
    </source>
</evidence>
<accession>A0A0L7LLR1</accession>
<dbReference type="GO" id="GO:0005886">
    <property type="term" value="C:plasma membrane"/>
    <property type="evidence" value="ECO:0007669"/>
    <property type="project" value="TreeGrafter"/>
</dbReference>
<dbReference type="STRING" id="104452.A0A0L7LLR1"/>
<dbReference type="Gene3D" id="2.60.40.10">
    <property type="entry name" value="Immunoglobulins"/>
    <property type="match status" value="4"/>
</dbReference>
<dbReference type="GO" id="GO:0098632">
    <property type="term" value="F:cell-cell adhesion mediator activity"/>
    <property type="evidence" value="ECO:0007669"/>
    <property type="project" value="TreeGrafter"/>
</dbReference>
<comment type="subcellular location">
    <subcellularLocation>
        <location evidence="1">Membrane</location>
        <topology evidence="1">Single-pass membrane protein</topology>
    </subcellularLocation>
</comment>
<dbReference type="GO" id="GO:0007156">
    <property type="term" value="P:homophilic cell adhesion via plasma membrane adhesion molecules"/>
    <property type="evidence" value="ECO:0007669"/>
    <property type="project" value="TreeGrafter"/>
</dbReference>
<feature type="domain" description="Ig-like" evidence="10">
    <location>
        <begin position="106"/>
        <end position="197"/>
    </location>
</feature>
<dbReference type="Proteomes" id="UP000037510">
    <property type="component" value="Unassembled WGS sequence"/>
</dbReference>
<evidence type="ECO:0000256" key="6">
    <source>
        <dbReference type="ARBA" id="ARBA00022989"/>
    </source>
</evidence>
<dbReference type="Pfam" id="PF13927">
    <property type="entry name" value="Ig_3"/>
    <property type="match status" value="3"/>
</dbReference>
<dbReference type="InterPro" id="IPR013098">
    <property type="entry name" value="Ig_I-set"/>
</dbReference>
<dbReference type="FunFam" id="2.60.40.10:FF:000017">
    <property type="entry name" value="Down syndrome cell adhesion molecule b"/>
    <property type="match status" value="3"/>
</dbReference>
<dbReference type="SMART" id="SM00408">
    <property type="entry name" value="IGc2"/>
    <property type="match status" value="4"/>
</dbReference>
<keyword evidence="7" id="KW-0472">Membrane</keyword>
<dbReference type="InterPro" id="IPR007110">
    <property type="entry name" value="Ig-like_dom"/>
</dbReference>